<name>A0A517RBD0_9PLAN</name>
<dbReference type="KEGG" id="gaz:Pan241w_11930"/>
<dbReference type="GO" id="GO:0046872">
    <property type="term" value="F:metal ion binding"/>
    <property type="evidence" value="ECO:0007669"/>
    <property type="project" value="InterPro"/>
</dbReference>
<organism evidence="2 3">
    <name type="scientific">Gimesia alba</name>
    <dbReference type="NCBI Taxonomy" id="2527973"/>
    <lineage>
        <taxon>Bacteria</taxon>
        <taxon>Pseudomonadati</taxon>
        <taxon>Planctomycetota</taxon>
        <taxon>Planctomycetia</taxon>
        <taxon>Planctomycetales</taxon>
        <taxon>Planctomycetaceae</taxon>
        <taxon>Gimesia</taxon>
    </lineage>
</organism>
<dbReference type="RefSeq" id="WP_145212236.1">
    <property type="nucleotide sequence ID" value="NZ_CP036269.1"/>
</dbReference>
<dbReference type="SUPFAM" id="SSF56059">
    <property type="entry name" value="Glutathione synthetase ATP-binding domain-like"/>
    <property type="match status" value="1"/>
</dbReference>
<dbReference type="AlphaFoldDB" id="A0A517RBD0"/>
<sequence>MNQQNPFDNSGKPRLLIVGASTRAAAFSAVRAGWQPVCVDQYADQDLREIAEVIPKTEAPAHWIESLYQFPTLDWIYTGGMENHPDLIEQINQKHRLRGCGPESLYRARDPFYLERLLKDKPIQAVPCRPVGFIPDDNTRWLHKPLKGAGGMGIRFLDSISPDIVINGDCYLQRYQPGIPLSALFIAFRQTTVLIGVCLQLIGNAALNAEAFQFCGGMTVSPALAPLRNPLEELGRTVAESCEIQGIFGCDLLLDPTQTDSLWLNEVNPRYTALTELLELQHRTPLLDWHLTACRSFEEHQIDTTTAPKLQKCVERAEKQPLPYISKGILYASRDSVSSQTVGNRLDFRPRYHIPECGDIPCAGTAIPAGSPVCTIYGVGENHESCLKSLADRIAWFERHFDLQACQDKTASSAFSKLWPVKTSENQFFTGFFSSRNESGSFLED</sequence>
<dbReference type="EMBL" id="CP036269">
    <property type="protein sequence ID" value="QDT41133.1"/>
    <property type="molecule type" value="Genomic_DNA"/>
</dbReference>
<keyword evidence="3" id="KW-1185">Reference proteome</keyword>
<proteinExistence type="predicted"/>
<protein>
    <submittedName>
        <fullName evidence="2">ATP-grasp domain protein</fullName>
    </submittedName>
</protein>
<evidence type="ECO:0000313" key="3">
    <source>
        <dbReference type="Proteomes" id="UP000317171"/>
    </source>
</evidence>
<dbReference type="Gene3D" id="3.30.470.20">
    <property type="entry name" value="ATP-grasp fold, B domain"/>
    <property type="match status" value="1"/>
</dbReference>
<gene>
    <name evidence="2" type="ORF">Pan241w_11930</name>
</gene>
<reference evidence="2 3" key="1">
    <citation type="submission" date="2019-02" db="EMBL/GenBank/DDBJ databases">
        <title>Deep-cultivation of Planctomycetes and their phenomic and genomic characterization uncovers novel biology.</title>
        <authorList>
            <person name="Wiegand S."/>
            <person name="Jogler M."/>
            <person name="Boedeker C."/>
            <person name="Pinto D."/>
            <person name="Vollmers J."/>
            <person name="Rivas-Marin E."/>
            <person name="Kohn T."/>
            <person name="Peeters S.H."/>
            <person name="Heuer A."/>
            <person name="Rast P."/>
            <person name="Oberbeckmann S."/>
            <person name="Bunk B."/>
            <person name="Jeske O."/>
            <person name="Meyerdierks A."/>
            <person name="Storesund J.E."/>
            <person name="Kallscheuer N."/>
            <person name="Luecker S."/>
            <person name="Lage O.M."/>
            <person name="Pohl T."/>
            <person name="Merkel B.J."/>
            <person name="Hornburger P."/>
            <person name="Mueller R.-W."/>
            <person name="Bruemmer F."/>
            <person name="Labrenz M."/>
            <person name="Spormann A.M."/>
            <person name="Op den Camp H."/>
            <person name="Overmann J."/>
            <person name="Amann R."/>
            <person name="Jetten M.S.M."/>
            <person name="Mascher T."/>
            <person name="Medema M.H."/>
            <person name="Devos D.P."/>
            <person name="Kaster A.-K."/>
            <person name="Ovreas L."/>
            <person name="Rohde M."/>
            <person name="Galperin M.Y."/>
            <person name="Jogler C."/>
        </authorList>
    </citation>
    <scope>NUCLEOTIDE SEQUENCE [LARGE SCALE GENOMIC DNA]</scope>
    <source>
        <strain evidence="2 3">Pan241w</strain>
    </source>
</reference>
<evidence type="ECO:0000313" key="2">
    <source>
        <dbReference type="EMBL" id="QDT41133.1"/>
    </source>
</evidence>
<feature type="domain" description="ATP-grasp fold PylC-type" evidence="1">
    <location>
        <begin position="138"/>
        <end position="273"/>
    </location>
</feature>
<dbReference type="GO" id="GO:0005524">
    <property type="term" value="F:ATP binding"/>
    <property type="evidence" value="ECO:0007669"/>
    <property type="project" value="InterPro"/>
</dbReference>
<evidence type="ECO:0000259" key="1">
    <source>
        <dbReference type="Pfam" id="PF02655"/>
    </source>
</evidence>
<accession>A0A517RBD0</accession>
<dbReference type="OrthoDB" id="1804072at2"/>
<dbReference type="Proteomes" id="UP000317171">
    <property type="component" value="Chromosome"/>
</dbReference>
<dbReference type="InterPro" id="IPR003806">
    <property type="entry name" value="ATP-grasp_PylC-type"/>
</dbReference>
<dbReference type="Pfam" id="PF02655">
    <property type="entry name" value="ATP-grasp_3"/>
    <property type="match status" value="1"/>
</dbReference>